<feature type="region of interest" description="Disordered" evidence="5">
    <location>
        <begin position="37"/>
        <end position="85"/>
    </location>
</feature>
<evidence type="ECO:0000256" key="4">
    <source>
        <dbReference type="ARBA" id="ARBA00023136"/>
    </source>
</evidence>
<keyword evidence="9" id="KW-1185">Reference proteome</keyword>
<dbReference type="InterPro" id="IPR045119">
    <property type="entry name" value="SUN1-5"/>
</dbReference>
<dbReference type="PANTHER" id="PTHR12911">
    <property type="entry name" value="SAD1/UNC-84-LIKE PROTEIN-RELATED"/>
    <property type="match status" value="1"/>
</dbReference>
<keyword evidence="2 6" id="KW-0812">Transmembrane</keyword>
<dbReference type="Gene3D" id="2.60.120.260">
    <property type="entry name" value="Galactose-binding domain-like"/>
    <property type="match status" value="1"/>
</dbReference>
<reference evidence="8" key="1">
    <citation type="journal article" date="2020" name="Stud. Mycol.">
        <title>101 Dothideomycetes genomes: a test case for predicting lifestyles and emergence of pathogens.</title>
        <authorList>
            <person name="Haridas S."/>
            <person name="Albert R."/>
            <person name="Binder M."/>
            <person name="Bloem J."/>
            <person name="Labutti K."/>
            <person name="Salamov A."/>
            <person name="Andreopoulos B."/>
            <person name="Baker S."/>
            <person name="Barry K."/>
            <person name="Bills G."/>
            <person name="Bluhm B."/>
            <person name="Cannon C."/>
            <person name="Castanera R."/>
            <person name="Culley D."/>
            <person name="Daum C."/>
            <person name="Ezra D."/>
            <person name="Gonzalez J."/>
            <person name="Henrissat B."/>
            <person name="Kuo A."/>
            <person name="Liang C."/>
            <person name="Lipzen A."/>
            <person name="Lutzoni F."/>
            <person name="Magnuson J."/>
            <person name="Mondo S."/>
            <person name="Nolan M."/>
            <person name="Ohm R."/>
            <person name="Pangilinan J."/>
            <person name="Park H.-J."/>
            <person name="Ramirez L."/>
            <person name="Alfaro M."/>
            <person name="Sun H."/>
            <person name="Tritt A."/>
            <person name="Yoshinaga Y."/>
            <person name="Zwiers L.-H."/>
            <person name="Turgeon B."/>
            <person name="Goodwin S."/>
            <person name="Spatafora J."/>
            <person name="Crous P."/>
            <person name="Grigoriev I."/>
        </authorList>
    </citation>
    <scope>NUCLEOTIDE SEQUENCE</scope>
    <source>
        <strain evidence="8">CBS 480.64</strain>
    </source>
</reference>
<gene>
    <name evidence="8" type="ORF">K470DRAFT_264064</name>
</gene>
<proteinExistence type="predicted"/>
<dbReference type="GO" id="GO:0034993">
    <property type="term" value="C:meiotic nuclear membrane microtubule tethering complex"/>
    <property type="evidence" value="ECO:0007669"/>
    <property type="project" value="TreeGrafter"/>
</dbReference>
<sequence>MSPRNRANTYRRATRASAWDDSEYVLDILPYTTPAKPRGNIRRTRLSPVPGLVREPSPARASIGRAIKREPDNSPGKSSSNLEDSSISFNSASFVQGTPQYRATVQPPESPLSIWGIIKLVVAFIFVVFALLHLTLYPSLSSPNWASPSKKVHVPYAGHIDWSKIRERTLWTSPRYHESNSDCITAVLAGKLVNERLSGVRSEFKKELKLSDLAESAGVTLDRAEKLSGNPTFHNQFRALTERNFFSPALGAHVDIGKTSRPLDTIRPIAALQRWDEPGECWCAQHTKNSGTMIQLSIILGVKIHPEEVIVEHIPATAAMNPLSAPRHLEFWVETTPEMTEEIDDAADARMALEDVQKCISQPPTPLHVCAGTGFYNINAYNWVQRFPLHLDRDVAPSGFSKIVVRATTNWGAPHTCFYRLRMKGIV</sequence>
<name>A0A6A7C0V6_9PEZI</name>
<organism evidence="8 9">
    <name type="scientific">Piedraia hortae CBS 480.64</name>
    <dbReference type="NCBI Taxonomy" id="1314780"/>
    <lineage>
        <taxon>Eukaryota</taxon>
        <taxon>Fungi</taxon>
        <taxon>Dikarya</taxon>
        <taxon>Ascomycota</taxon>
        <taxon>Pezizomycotina</taxon>
        <taxon>Dothideomycetes</taxon>
        <taxon>Dothideomycetidae</taxon>
        <taxon>Capnodiales</taxon>
        <taxon>Piedraiaceae</taxon>
        <taxon>Piedraia</taxon>
    </lineage>
</organism>
<evidence type="ECO:0000256" key="5">
    <source>
        <dbReference type="SAM" id="MobiDB-lite"/>
    </source>
</evidence>
<comment type="subcellular location">
    <subcellularLocation>
        <location evidence="1">Membrane</location>
    </subcellularLocation>
</comment>
<keyword evidence="4 6" id="KW-0472">Membrane</keyword>
<accession>A0A6A7C0V6</accession>
<dbReference type="InterPro" id="IPR012919">
    <property type="entry name" value="SUN_dom"/>
</dbReference>
<dbReference type="OrthoDB" id="342281at2759"/>
<feature type="domain" description="SUN" evidence="7">
    <location>
        <begin position="216"/>
        <end position="427"/>
    </location>
</feature>
<feature type="compositionally biased region" description="Polar residues" evidence="5">
    <location>
        <begin position="75"/>
        <end position="85"/>
    </location>
</feature>
<evidence type="ECO:0000256" key="1">
    <source>
        <dbReference type="ARBA" id="ARBA00004370"/>
    </source>
</evidence>
<dbReference type="PROSITE" id="PS51469">
    <property type="entry name" value="SUN"/>
    <property type="match status" value="1"/>
</dbReference>
<keyword evidence="3 6" id="KW-1133">Transmembrane helix</keyword>
<evidence type="ECO:0000256" key="6">
    <source>
        <dbReference type="SAM" id="Phobius"/>
    </source>
</evidence>
<evidence type="ECO:0000313" key="8">
    <source>
        <dbReference type="EMBL" id="KAF2860857.1"/>
    </source>
</evidence>
<dbReference type="AlphaFoldDB" id="A0A6A7C0V6"/>
<evidence type="ECO:0000256" key="2">
    <source>
        <dbReference type="ARBA" id="ARBA00022692"/>
    </source>
</evidence>
<evidence type="ECO:0000256" key="3">
    <source>
        <dbReference type="ARBA" id="ARBA00022989"/>
    </source>
</evidence>
<dbReference type="Proteomes" id="UP000799421">
    <property type="component" value="Unassembled WGS sequence"/>
</dbReference>
<dbReference type="PANTHER" id="PTHR12911:SF8">
    <property type="entry name" value="KLAROID PROTEIN-RELATED"/>
    <property type="match status" value="1"/>
</dbReference>
<dbReference type="GO" id="GO:0043495">
    <property type="term" value="F:protein-membrane adaptor activity"/>
    <property type="evidence" value="ECO:0007669"/>
    <property type="project" value="TreeGrafter"/>
</dbReference>
<dbReference type="Pfam" id="PF07738">
    <property type="entry name" value="Sad1_UNC"/>
    <property type="match status" value="1"/>
</dbReference>
<protein>
    <recommendedName>
        <fullName evidence="7">SUN domain-containing protein</fullName>
    </recommendedName>
</protein>
<evidence type="ECO:0000313" key="9">
    <source>
        <dbReference type="Proteomes" id="UP000799421"/>
    </source>
</evidence>
<evidence type="ECO:0000259" key="7">
    <source>
        <dbReference type="PROSITE" id="PS51469"/>
    </source>
</evidence>
<feature type="transmembrane region" description="Helical" evidence="6">
    <location>
        <begin position="112"/>
        <end position="134"/>
    </location>
</feature>
<dbReference type="EMBL" id="MU005977">
    <property type="protein sequence ID" value="KAF2860857.1"/>
    <property type="molecule type" value="Genomic_DNA"/>
</dbReference>